<evidence type="ECO:0000313" key="3">
    <source>
        <dbReference type="Proteomes" id="UP000007360"/>
    </source>
</evidence>
<sequence>MPYLICENCGGYYHLDDDENPNDFNRCQCGGKLVYSETLDSKPPRSRKKLYAALSLILILTITGVSYIIFFMPHNSGLEVSTPTVIASDYRGTVSKQTITAANATSNSTANKTIAVITGMHPREKLSIRTVSDMVTQYNLTSDQAIIHYMVNVTDNPDNYVNGRSNGEGLVSQYIIPDVKNSSAEVVIICHDHAPGYGMGYYVATPKMDSPSVALGEVIENTLPEFTYYRASSNAEHGSSTLTVSNPLAAAGFRTLVYELPEWASYNQAYSESKKLVATCFQAI</sequence>
<evidence type="ECO:0000256" key="1">
    <source>
        <dbReference type="SAM" id="Phobius"/>
    </source>
</evidence>
<evidence type="ECO:0000313" key="2">
    <source>
        <dbReference type="EMBL" id="EKF84983.1"/>
    </source>
</evidence>
<protein>
    <submittedName>
        <fullName evidence="2">Uncharacterized protein</fullName>
    </submittedName>
</protein>
<dbReference type="EMBL" id="AMPO01000011">
    <property type="protein sequence ID" value="EKF84983.1"/>
    <property type="molecule type" value="Genomic_DNA"/>
</dbReference>
<keyword evidence="1" id="KW-1133">Transmembrane helix</keyword>
<organism evidence="2 3">
    <name type="scientific">Methanobacterium formicicum (strain DSM 3637 / PP1)</name>
    <dbReference type="NCBI Taxonomy" id="1204725"/>
    <lineage>
        <taxon>Archaea</taxon>
        <taxon>Methanobacteriati</taxon>
        <taxon>Methanobacteriota</taxon>
        <taxon>Methanomada group</taxon>
        <taxon>Methanobacteria</taxon>
        <taxon>Methanobacteriales</taxon>
        <taxon>Methanobacteriaceae</taxon>
        <taxon>Methanobacterium</taxon>
    </lineage>
</organism>
<comment type="caution">
    <text evidence="2">The sequence shown here is derived from an EMBL/GenBank/DDBJ whole genome shotgun (WGS) entry which is preliminary data.</text>
</comment>
<name>K2QXH3_METFP</name>
<dbReference type="Proteomes" id="UP000007360">
    <property type="component" value="Unassembled WGS sequence"/>
</dbReference>
<keyword evidence="1" id="KW-0812">Transmembrane</keyword>
<dbReference type="RefSeq" id="WP_004031743.1">
    <property type="nucleotide sequence ID" value="NZ_AMPO01000011.1"/>
</dbReference>
<dbReference type="AlphaFoldDB" id="K2QXH3"/>
<dbReference type="OrthoDB" id="77375at2157"/>
<dbReference type="PATRIC" id="fig|1204725.3.peg.2273"/>
<gene>
    <name evidence="2" type="ORF">A994_11317</name>
</gene>
<keyword evidence="3" id="KW-1185">Reference proteome</keyword>
<feature type="transmembrane region" description="Helical" evidence="1">
    <location>
        <begin position="50"/>
        <end position="72"/>
    </location>
</feature>
<accession>K2QXH3</accession>
<reference evidence="2 3" key="1">
    <citation type="journal article" date="2012" name="J. Bacteriol.">
        <title>Draft genome sequence of Methanobacterium formicicum DSM 3637, an archaebacterium isolated from the methane producer amoeba Pelomyxa palustris.</title>
        <authorList>
            <person name="Gutierrez G."/>
        </authorList>
    </citation>
    <scope>NUCLEOTIDE SEQUENCE [LARGE SCALE GENOMIC DNA]</scope>
    <source>
        <strain evidence="3">DSM 3637 / PP1</strain>
    </source>
</reference>
<keyword evidence="1" id="KW-0472">Membrane</keyword>
<proteinExistence type="predicted"/>